<dbReference type="EMBL" id="QRAO01000006">
    <property type="protein sequence ID" value="RDK83836.1"/>
    <property type="molecule type" value="Genomic_DNA"/>
</dbReference>
<dbReference type="PANTHER" id="PTHR48111:SF1">
    <property type="entry name" value="TWO-COMPONENT RESPONSE REGULATOR ORR33"/>
    <property type="match status" value="1"/>
</dbReference>
<sequence>MKPKAHILLVEDKAMLYKRLAMFLKEENYSVSSYTPSYDSALEAIHKKKPDIALLDIDLEGTKTGLDLGETLSSKYSIPFIYVTDYQDDETFHKGLATKHEHFMVKTKPHLDTKELLRTIQTVLSRCNEAKDGETKNSLFCYTGYISDLKQQAKDAVSEVPVPYQEIVKLTTKNASGEKLKPNYVRVETHNKKSYYLPVSLTEIATQLPLPFARVNESEIVNLSEDILDGRINGTRLKIGKTVYHISKTYKAEVENRIRLLYHKLR</sequence>
<name>A0A370Q651_9FLAO</name>
<keyword evidence="5" id="KW-0804">Transcription</keyword>
<dbReference type="InterPro" id="IPR007492">
    <property type="entry name" value="LytTR_DNA-bd_dom"/>
</dbReference>
<dbReference type="GO" id="GO:0005829">
    <property type="term" value="C:cytosol"/>
    <property type="evidence" value="ECO:0007669"/>
    <property type="project" value="TreeGrafter"/>
</dbReference>
<evidence type="ECO:0000259" key="8">
    <source>
        <dbReference type="PROSITE" id="PS50930"/>
    </source>
</evidence>
<dbReference type="InterPro" id="IPR001789">
    <property type="entry name" value="Sig_transdc_resp-reg_receiver"/>
</dbReference>
<dbReference type="AlphaFoldDB" id="A0A370Q651"/>
<dbReference type="SMART" id="SM00850">
    <property type="entry name" value="LytTR"/>
    <property type="match status" value="1"/>
</dbReference>
<reference evidence="9 10" key="1">
    <citation type="submission" date="2018-07" db="EMBL/GenBank/DDBJ databases">
        <title>Genomic Encyclopedia of Type Strains, Phase IV (KMG-IV): sequencing the most valuable type-strain genomes for metagenomic binning, comparative biology and taxonomic classification.</title>
        <authorList>
            <person name="Goeker M."/>
        </authorList>
    </citation>
    <scope>NUCLEOTIDE SEQUENCE [LARGE SCALE GENOMIC DNA]</scope>
    <source>
        <strain evidence="9 10">DSM 101478</strain>
    </source>
</reference>
<dbReference type="InterPro" id="IPR039420">
    <property type="entry name" value="WalR-like"/>
</dbReference>
<gene>
    <name evidence="9" type="ORF">C8D94_10649</name>
</gene>
<evidence type="ECO:0000256" key="3">
    <source>
        <dbReference type="ARBA" id="ARBA00023015"/>
    </source>
</evidence>
<keyword evidence="4" id="KW-0238">DNA-binding</keyword>
<dbReference type="Pfam" id="PF00072">
    <property type="entry name" value="Response_reg"/>
    <property type="match status" value="1"/>
</dbReference>
<keyword evidence="3" id="KW-0805">Transcription regulation</keyword>
<evidence type="ECO:0000256" key="2">
    <source>
        <dbReference type="ARBA" id="ARBA00023012"/>
    </source>
</evidence>
<dbReference type="OrthoDB" id="2962330at2"/>
<proteinExistence type="predicted"/>
<dbReference type="GO" id="GO:0032993">
    <property type="term" value="C:protein-DNA complex"/>
    <property type="evidence" value="ECO:0007669"/>
    <property type="project" value="TreeGrafter"/>
</dbReference>
<evidence type="ECO:0000256" key="5">
    <source>
        <dbReference type="ARBA" id="ARBA00023163"/>
    </source>
</evidence>
<evidence type="ECO:0000259" key="7">
    <source>
        <dbReference type="PROSITE" id="PS50110"/>
    </source>
</evidence>
<accession>A0A370Q651</accession>
<keyword evidence="2" id="KW-0902">Two-component regulatory system</keyword>
<keyword evidence="1 6" id="KW-0597">Phosphoprotein</keyword>
<dbReference type="Gene3D" id="3.40.50.2300">
    <property type="match status" value="1"/>
</dbReference>
<dbReference type="GO" id="GO:0000156">
    <property type="term" value="F:phosphorelay response regulator activity"/>
    <property type="evidence" value="ECO:0007669"/>
    <property type="project" value="TreeGrafter"/>
</dbReference>
<dbReference type="GO" id="GO:0006355">
    <property type="term" value="P:regulation of DNA-templated transcription"/>
    <property type="evidence" value="ECO:0007669"/>
    <property type="project" value="TreeGrafter"/>
</dbReference>
<evidence type="ECO:0000256" key="4">
    <source>
        <dbReference type="ARBA" id="ARBA00023125"/>
    </source>
</evidence>
<keyword evidence="10" id="KW-1185">Reference proteome</keyword>
<dbReference type="SMART" id="SM00448">
    <property type="entry name" value="REC"/>
    <property type="match status" value="1"/>
</dbReference>
<dbReference type="InterPro" id="IPR011006">
    <property type="entry name" value="CheY-like_superfamily"/>
</dbReference>
<evidence type="ECO:0000313" key="10">
    <source>
        <dbReference type="Proteomes" id="UP000255317"/>
    </source>
</evidence>
<dbReference type="PANTHER" id="PTHR48111">
    <property type="entry name" value="REGULATOR OF RPOS"/>
    <property type="match status" value="1"/>
</dbReference>
<dbReference type="Proteomes" id="UP000255317">
    <property type="component" value="Unassembled WGS sequence"/>
</dbReference>
<feature type="modified residue" description="4-aspartylphosphate" evidence="6">
    <location>
        <position position="56"/>
    </location>
</feature>
<protein>
    <submittedName>
        <fullName evidence="9">CheY-like chemotaxis protein</fullName>
    </submittedName>
</protein>
<evidence type="ECO:0000256" key="1">
    <source>
        <dbReference type="ARBA" id="ARBA00022553"/>
    </source>
</evidence>
<dbReference type="GO" id="GO:0000976">
    <property type="term" value="F:transcription cis-regulatory region binding"/>
    <property type="evidence" value="ECO:0007669"/>
    <property type="project" value="TreeGrafter"/>
</dbReference>
<organism evidence="9 10">
    <name type="scientific">Marinirhabdus gelatinilytica</name>
    <dbReference type="NCBI Taxonomy" id="1703343"/>
    <lineage>
        <taxon>Bacteria</taxon>
        <taxon>Pseudomonadati</taxon>
        <taxon>Bacteroidota</taxon>
        <taxon>Flavobacteriia</taxon>
        <taxon>Flavobacteriales</taxon>
        <taxon>Flavobacteriaceae</taxon>
    </lineage>
</organism>
<dbReference type="RefSeq" id="WP_115124557.1">
    <property type="nucleotide sequence ID" value="NZ_QRAO01000006.1"/>
</dbReference>
<dbReference type="PROSITE" id="PS50110">
    <property type="entry name" value="RESPONSE_REGULATORY"/>
    <property type="match status" value="1"/>
</dbReference>
<dbReference type="PROSITE" id="PS50930">
    <property type="entry name" value="HTH_LYTTR"/>
    <property type="match status" value="1"/>
</dbReference>
<evidence type="ECO:0000313" key="9">
    <source>
        <dbReference type="EMBL" id="RDK83836.1"/>
    </source>
</evidence>
<feature type="domain" description="HTH LytTR-type" evidence="8">
    <location>
        <begin position="179"/>
        <end position="223"/>
    </location>
</feature>
<feature type="domain" description="Response regulatory" evidence="7">
    <location>
        <begin position="6"/>
        <end position="121"/>
    </location>
</feature>
<dbReference type="SUPFAM" id="SSF52172">
    <property type="entry name" value="CheY-like"/>
    <property type="match status" value="1"/>
</dbReference>
<evidence type="ECO:0000256" key="6">
    <source>
        <dbReference type="PROSITE-ProRule" id="PRU00169"/>
    </source>
</evidence>
<comment type="caution">
    <text evidence="9">The sequence shown here is derived from an EMBL/GenBank/DDBJ whole genome shotgun (WGS) entry which is preliminary data.</text>
</comment>